<sequence>MVKQIRLNQFQLKESIQDLENQTNGIKTVMQLMGDSKNEIESTVVDSLITFVIEDHHFGLDMTTLQEALQNGELSVLKDNDLRTSLYSLLKYNERLEQREEIANYDNNNFNIPFLYKKINSRNISARVNGEYRAEIGYSKLETNNFESLFGNREFENLVESRLYYAKEMMTNYQKMESFLDYLHDILGKKE</sequence>
<keyword evidence="2" id="KW-1185">Reference proteome</keyword>
<gene>
    <name evidence="1" type="ORF">CLV81_3765</name>
</gene>
<protein>
    <submittedName>
        <fullName evidence="1">Uncharacterized protein</fullName>
    </submittedName>
</protein>
<comment type="caution">
    <text evidence="1">The sequence shown here is derived from an EMBL/GenBank/DDBJ whole genome shotgun (WGS) entry which is preliminary data.</text>
</comment>
<proteinExistence type="predicted"/>
<dbReference type="EMBL" id="PVYX01000002">
    <property type="protein sequence ID" value="PRX55356.1"/>
    <property type="molecule type" value="Genomic_DNA"/>
</dbReference>
<dbReference type="AlphaFoldDB" id="A0A2T0MD06"/>
<reference evidence="1 2" key="1">
    <citation type="submission" date="2018-03" db="EMBL/GenBank/DDBJ databases">
        <title>Genomic Encyclopedia of Archaeal and Bacterial Type Strains, Phase II (KMG-II): from individual species to whole genera.</title>
        <authorList>
            <person name="Goeker M."/>
        </authorList>
    </citation>
    <scope>NUCLEOTIDE SEQUENCE [LARGE SCALE GENOMIC DNA]</scope>
    <source>
        <strain evidence="1 2">DSM 25027</strain>
    </source>
</reference>
<evidence type="ECO:0000313" key="2">
    <source>
        <dbReference type="Proteomes" id="UP000237640"/>
    </source>
</evidence>
<organism evidence="1 2">
    <name type="scientific">Flagellimonas meridianipacifica</name>
    <dbReference type="NCBI Taxonomy" id="1080225"/>
    <lineage>
        <taxon>Bacteria</taxon>
        <taxon>Pseudomonadati</taxon>
        <taxon>Bacteroidota</taxon>
        <taxon>Flavobacteriia</taxon>
        <taxon>Flavobacteriales</taxon>
        <taxon>Flavobacteriaceae</taxon>
        <taxon>Flagellimonas</taxon>
    </lineage>
</organism>
<name>A0A2T0MD06_9FLAO</name>
<evidence type="ECO:0000313" key="1">
    <source>
        <dbReference type="EMBL" id="PRX55356.1"/>
    </source>
</evidence>
<accession>A0A2T0MD06</accession>
<dbReference type="Proteomes" id="UP000237640">
    <property type="component" value="Unassembled WGS sequence"/>
</dbReference>